<dbReference type="PANTHER" id="PTHR38589">
    <property type="entry name" value="BLR0621 PROTEIN"/>
    <property type="match status" value="1"/>
</dbReference>
<protein>
    <submittedName>
        <fullName evidence="2">L,D-peptidoglycan transpeptidase YkuD, ErfK/YbiS/YcfS/YnhG family</fullName>
    </submittedName>
</protein>
<dbReference type="EMBL" id="FOVR01000005">
    <property type="protein sequence ID" value="SFO36848.1"/>
    <property type="molecule type" value="Genomic_DNA"/>
</dbReference>
<dbReference type="PANTHER" id="PTHR38589:SF1">
    <property type="entry name" value="BLR0621 PROTEIN"/>
    <property type="match status" value="1"/>
</dbReference>
<dbReference type="GO" id="GO:0016740">
    <property type="term" value="F:transferase activity"/>
    <property type="evidence" value="ECO:0007669"/>
    <property type="project" value="InterPro"/>
</dbReference>
<dbReference type="Pfam" id="PF03734">
    <property type="entry name" value="YkuD"/>
    <property type="match status" value="1"/>
</dbReference>
<dbReference type="Proteomes" id="UP000199236">
    <property type="component" value="Unassembled WGS sequence"/>
</dbReference>
<feature type="domain" description="L,D-TPase catalytic" evidence="1">
    <location>
        <begin position="28"/>
        <end position="174"/>
    </location>
</feature>
<sequence length="176" mass="19842">MAGFLSTITIRQKPGYNSKGLLTFGNQTLSCALGRSGMGPIKLEGNGVTPILTTRMLYGFYRPDREKRPLSAIPFYPMQTDMGWCDEAEHRCYNRLVSLPFASSHETMWREDPLYDLVIVLDINIAPRAKRRGSAIFMHVAREGYTPTEGCIALKKGGLRRLLGWMSPETRIDIAR</sequence>
<dbReference type="AlphaFoldDB" id="A0A1I5GLG9"/>
<dbReference type="RefSeq" id="WP_244544682.1">
    <property type="nucleotide sequence ID" value="NZ_FOVR01000005.1"/>
</dbReference>
<organism evidence="2 3">
    <name type="scientific">Cohaesibacter marisflavi</name>
    <dbReference type="NCBI Taxonomy" id="655353"/>
    <lineage>
        <taxon>Bacteria</taxon>
        <taxon>Pseudomonadati</taxon>
        <taxon>Pseudomonadota</taxon>
        <taxon>Alphaproteobacteria</taxon>
        <taxon>Hyphomicrobiales</taxon>
        <taxon>Cohaesibacteraceae</taxon>
    </lineage>
</organism>
<evidence type="ECO:0000313" key="3">
    <source>
        <dbReference type="Proteomes" id="UP000199236"/>
    </source>
</evidence>
<keyword evidence="3" id="KW-1185">Reference proteome</keyword>
<evidence type="ECO:0000313" key="2">
    <source>
        <dbReference type="EMBL" id="SFO36848.1"/>
    </source>
</evidence>
<gene>
    <name evidence="2" type="ORF">SAMN04488056_10544</name>
</gene>
<evidence type="ECO:0000259" key="1">
    <source>
        <dbReference type="Pfam" id="PF03734"/>
    </source>
</evidence>
<accession>A0A1I5GLG9</accession>
<reference evidence="2 3" key="1">
    <citation type="submission" date="2016-10" db="EMBL/GenBank/DDBJ databases">
        <authorList>
            <person name="de Groot N.N."/>
        </authorList>
    </citation>
    <scope>NUCLEOTIDE SEQUENCE [LARGE SCALE GENOMIC DNA]</scope>
    <source>
        <strain evidence="2 3">CGMCC 1.9157</strain>
    </source>
</reference>
<dbReference type="InterPro" id="IPR005490">
    <property type="entry name" value="LD_TPept_cat_dom"/>
</dbReference>
<dbReference type="STRING" id="655353.SAMN04488056_10544"/>
<name>A0A1I5GLG9_9HYPH</name>
<dbReference type="CDD" id="cd16913">
    <property type="entry name" value="YkuD_like"/>
    <property type="match status" value="1"/>
</dbReference>
<proteinExistence type="predicted"/>